<proteinExistence type="predicted"/>
<protein>
    <recommendedName>
        <fullName evidence="5">Transmembrane protein</fullName>
    </recommendedName>
</protein>
<reference evidence="3 4" key="1">
    <citation type="submission" date="2019-02" db="EMBL/GenBank/DDBJ databases">
        <title>Deep-cultivation of Planctomycetes and their phenomic and genomic characterization uncovers novel biology.</title>
        <authorList>
            <person name="Wiegand S."/>
            <person name="Jogler M."/>
            <person name="Boedeker C."/>
            <person name="Pinto D."/>
            <person name="Vollmers J."/>
            <person name="Rivas-Marin E."/>
            <person name="Kohn T."/>
            <person name="Peeters S.H."/>
            <person name="Heuer A."/>
            <person name="Rast P."/>
            <person name="Oberbeckmann S."/>
            <person name="Bunk B."/>
            <person name="Jeske O."/>
            <person name="Meyerdierks A."/>
            <person name="Storesund J.E."/>
            <person name="Kallscheuer N."/>
            <person name="Luecker S."/>
            <person name="Lage O.M."/>
            <person name="Pohl T."/>
            <person name="Merkel B.J."/>
            <person name="Hornburger P."/>
            <person name="Mueller R.-W."/>
            <person name="Bruemmer F."/>
            <person name="Labrenz M."/>
            <person name="Spormann A.M."/>
            <person name="Op Den Camp H."/>
            <person name="Overmann J."/>
            <person name="Amann R."/>
            <person name="Jetten M.S.M."/>
            <person name="Mascher T."/>
            <person name="Medema M.H."/>
            <person name="Devos D.P."/>
            <person name="Kaster A.-K."/>
            <person name="Ovreas L."/>
            <person name="Rohde M."/>
            <person name="Galperin M.Y."/>
            <person name="Jogler C."/>
        </authorList>
    </citation>
    <scope>NUCLEOTIDE SEQUENCE [LARGE SCALE GENOMIC DNA]</scope>
    <source>
        <strain evidence="3 4">Pla22</strain>
    </source>
</reference>
<keyword evidence="2" id="KW-0472">Membrane</keyword>
<comment type="caution">
    <text evidence="3">The sequence shown here is derived from an EMBL/GenBank/DDBJ whole genome shotgun (WGS) entry which is preliminary data.</text>
</comment>
<dbReference type="AlphaFoldDB" id="A0A5C5WNT6"/>
<sequence>MTNLCVTTKSVPRDVSRYPTDALPTNLSAPLQHSPYQPPTESSAAADPVVFDGDPLENPRLLVWVLRVLSLLLVPLGLLSMLGALSLLTADTSNPELYELFIVPAMACGLSVPVLLVSVFVYRKCLPDISLPDRIWFNGWAVLPWLGMGLSILSGFVRA</sequence>
<dbReference type="EMBL" id="SJPI01000002">
    <property type="protein sequence ID" value="TWT51482.1"/>
    <property type="molecule type" value="Genomic_DNA"/>
</dbReference>
<keyword evidence="4" id="KW-1185">Reference proteome</keyword>
<name>A0A5C5WNT6_9BACT</name>
<evidence type="ECO:0008006" key="5">
    <source>
        <dbReference type="Google" id="ProtNLM"/>
    </source>
</evidence>
<keyword evidence="2" id="KW-1133">Transmembrane helix</keyword>
<feature type="transmembrane region" description="Helical" evidence="2">
    <location>
        <begin position="100"/>
        <end position="123"/>
    </location>
</feature>
<organism evidence="3 4">
    <name type="scientific">Rubripirellula amarantea</name>
    <dbReference type="NCBI Taxonomy" id="2527999"/>
    <lineage>
        <taxon>Bacteria</taxon>
        <taxon>Pseudomonadati</taxon>
        <taxon>Planctomycetota</taxon>
        <taxon>Planctomycetia</taxon>
        <taxon>Pirellulales</taxon>
        <taxon>Pirellulaceae</taxon>
        <taxon>Rubripirellula</taxon>
    </lineage>
</organism>
<evidence type="ECO:0000313" key="3">
    <source>
        <dbReference type="EMBL" id="TWT51482.1"/>
    </source>
</evidence>
<evidence type="ECO:0000313" key="4">
    <source>
        <dbReference type="Proteomes" id="UP000316598"/>
    </source>
</evidence>
<accession>A0A5C5WNT6</accession>
<dbReference type="Proteomes" id="UP000316598">
    <property type="component" value="Unassembled WGS sequence"/>
</dbReference>
<feature type="transmembrane region" description="Helical" evidence="2">
    <location>
        <begin position="61"/>
        <end position="88"/>
    </location>
</feature>
<feature type="region of interest" description="Disordered" evidence="1">
    <location>
        <begin position="25"/>
        <end position="48"/>
    </location>
</feature>
<evidence type="ECO:0000256" key="1">
    <source>
        <dbReference type="SAM" id="MobiDB-lite"/>
    </source>
</evidence>
<gene>
    <name evidence="3" type="ORF">Pla22_42600</name>
</gene>
<feature type="transmembrane region" description="Helical" evidence="2">
    <location>
        <begin position="135"/>
        <end position="157"/>
    </location>
</feature>
<evidence type="ECO:0000256" key="2">
    <source>
        <dbReference type="SAM" id="Phobius"/>
    </source>
</evidence>
<feature type="compositionally biased region" description="Polar residues" evidence="1">
    <location>
        <begin position="25"/>
        <end position="43"/>
    </location>
</feature>
<keyword evidence="2" id="KW-0812">Transmembrane</keyword>